<comment type="subcellular location">
    <subcellularLocation>
        <location evidence="1">Cytoplasm</location>
    </subcellularLocation>
</comment>
<feature type="domain" description="Rab3GAP regulatory subunit C-terminal" evidence="6">
    <location>
        <begin position="1249"/>
        <end position="1484"/>
    </location>
</feature>
<dbReference type="InterPro" id="IPR029257">
    <property type="entry name" value="RAB3GAP2_C"/>
</dbReference>
<protein>
    <submittedName>
        <fullName evidence="7">Rab3 gtpase-activating protein non-catalytic subunit-like</fullName>
    </submittedName>
</protein>
<reference evidence="7" key="2">
    <citation type="journal article" date="2021" name="World Allergy Organ. J.">
        <title>Chromosome-level assembly of Dermatophagoides farinae genome and transcriptome reveals two novel allergens Der f 37 and Der f 39.</title>
        <authorList>
            <person name="Chen J."/>
            <person name="Cai Z."/>
            <person name="Fan D."/>
            <person name="Hu J."/>
            <person name="Hou Y."/>
            <person name="He Y."/>
            <person name="Zhang Z."/>
            <person name="Zhao Z."/>
            <person name="Gao P."/>
            <person name="Hu W."/>
            <person name="Sun J."/>
            <person name="Li J."/>
            <person name="Ji K."/>
        </authorList>
    </citation>
    <scope>NUCLEOTIDE SEQUENCE</scope>
    <source>
        <strain evidence="7">JKM2019</strain>
    </source>
</reference>
<evidence type="ECO:0000259" key="6">
    <source>
        <dbReference type="Pfam" id="PF14656"/>
    </source>
</evidence>
<dbReference type="GO" id="GO:0005096">
    <property type="term" value="F:GTPase activator activity"/>
    <property type="evidence" value="ECO:0007669"/>
    <property type="project" value="UniProtKB-KW"/>
</dbReference>
<comment type="caution">
    <text evidence="7">The sequence shown here is derived from an EMBL/GenBank/DDBJ whole genome shotgun (WGS) entry which is preliminary data.</text>
</comment>
<reference evidence="7" key="1">
    <citation type="submission" date="2020-06" db="EMBL/GenBank/DDBJ databases">
        <authorList>
            <person name="Ji K."/>
            <person name="Li J."/>
        </authorList>
    </citation>
    <scope>NUCLEOTIDE SEQUENCE</scope>
    <source>
        <strain evidence="7">JKM2019</strain>
        <tissue evidence="7">Whole body</tissue>
    </source>
</reference>
<evidence type="ECO:0000256" key="2">
    <source>
        <dbReference type="ARBA" id="ARBA00008153"/>
    </source>
</evidence>
<sequence length="1509" mass="175309">MSASVNLFSIVNNLDDIKTTLIPEDQTRQEMYRDDDWDNRWNWDTSELVYEDDNNDDKKYVWLNECIISISPFSDMMVIGRSRTVSIFHLKQNSSNNQTEFNSIYTTTLPGIENDEILTNIVLLPFVSHKKSAVNFRDWTAIIVGFSSGYFRIYTENGKFLLLSHLFHDEPIVEIKCRTYSINQLLSDQTDEILIIYPTAVIQIDGFSLFQTIKLCRNRLTKSDETIDNIGGFFNTKESNQTPFTFKKWTFQTSSDGRIYDCVNVCSFVKNDFDALVSHSIDGKPLANDHANLFFTTGTNPYIGFYRAQEGTTHAIIDELSQYLMNKVKNMFSFFNQQKEPNVKELIKPSTNVGSDLSLFDERLGLKICLSPNRRLAAVTDDFGRVILFDMQNLIAVRIWKGYRKAEVGWIVIDEDLEQENRKQAHFLVIYVPKRGILEIWCAQNGPRVTAFNVGKNCKLLYIDHTMFGLNYIILQNIKNTMSFQEYQRFFAYSRCFLFNFDTGTIFRFQVPFLCSLTDKNSKKTRDIHILKDLKNLLKKSDSIDKMMKEKFYNEITKLILMLKTAEIRRECIELICNTCEDPNLILLCTRKLHNDLLQSLDKNELDFENKLIAQMCTRIIQLCQYYISIQERTEELQEKFENIIHQSEQPPDIQQLMEKLEGWSGNDVVRILSLITFRQSILKMDPQMKTYLSELNLTITEMLSHFTLYYNHLVKRDQQEIFENLPIEIILMKEETQTTSRKLEDNKLKMMNINDDHYINLNRLSTYLFFAIFCGDESNLEILLNDTNIILSNLLLLLFNAWIHSKCSIYWPCWTTFSMAFSHIINTINASQIDNRNNESNDVNEIQFDFSCFDDHLSPSWIDIIKLIYKSTNIPAAFIAINMIKALIHRIKVEKKMAEIKEKELNDNDDEKKSLHSIVSADNEWETLHLDKENLNLLSKQLEDLFLLDLLLKSCNSSVITTNTAQTLNNGVKNIENISLSFILTSGPGIVSEIVARWAVYHKIDPKLLSTCPRIDVDSTLSSSNVESYDEEKIPKNYIQSDLETGSNAVNELSRLTAQSTLVEILDHVRRCFPNCLDSDILLINCFWELLRQWSNQPLIHTIEMALEYLEKVSSSVLKHNVASMAWRLFIQKRFEILCNLIEKMGKKPKDRVIKKELGMDENNLEEFSNFSCDLVDFMIRTSASSETEALPLYTMDDWWNSFNSLQSYNTNYNEEFIKYDLQTTTGNKSKQPKQPSLLNESSSLYSLNIPLAVMAMHQKMANIDLLIEYYHLAQCIQFIIIFSVRNVRPLSLFPSSIRAYFFKDLVSFLSIDTTNDGIILNDPEITEIRRKFLTNTITSIVQTIPSYRNDTNDNKNECQQFYIQANKWFGRIIQLAREWNLDIDRIRGHYVHELFLYGCDPLAEELMSTVSDTKSLGRQLLIICGIRLCSVLNSKFTSLDEISFLAPNVLFWIKSLIIDPNCFTDVPKSSTILLLEKISNFLYDADDDLGNYRICEELLSAFKRFII</sequence>
<name>A0A9D4SLS4_DERFA</name>
<dbReference type="InterPro" id="IPR032839">
    <property type="entry name" value="RAB3GAP_N"/>
</dbReference>
<dbReference type="Proteomes" id="UP000828236">
    <property type="component" value="Unassembled WGS sequence"/>
</dbReference>
<comment type="similarity">
    <text evidence="2">Belongs to the Rab3-GAP regulatory subunit family.</text>
</comment>
<dbReference type="Pfam" id="PF14655">
    <property type="entry name" value="RAB3GAP2_N"/>
    <property type="match status" value="1"/>
</dbReference>
<proteinExistence type="inferred from homology"/>
<keyword evidence="3" id="KW-0343">GTPase activation</keyword>
<gene>
    <name evidence="7" type="ORF">HUG17_1343</name>
</gene>
<dbReference type="GO" id="GO:0005737">
    <property type="term" value="C:cytoplasm"/>
    <property type="evidence" value="ECO:0007669"/>
    <property type="project" value="UniProtKB-SubCell"/>
</dbReference>
<evidence type="ECO:0000256" key="4">
    <source>
        <dbReference type="ARBA" id="ARBA00022490"/>
    </source>
</evidence>
<organism evidence="7">
    <name type="scientific">Dermatophagoides farinae</name>
    <name type="common">American house dust mite</name>
    <dbReference type="NCBI Taxonomy" id="6954"/>
    <lineage>
        <taxon>Eukaryota</taxon>
        <taxon>Metazoa</taxon>
        <taxon>Ecdysozoa</taxon>
        <taxon>Arthropoda</taxon>
        <taxon>Chelicerata</taxon>
        <taxon>Arachnida</taxon>
        <taxon>Acari</taxon>
        <taxon>Acariformes</taxon>
        <taxon>Sarcoptiformes</taxon>
        <taxon>Astigmata</taxon>
        <taxon>Psoroptidia</taxon>
        <taxon>Analgoidea</taxon>
        <taxon>Pyroglyphidae</taxon>
        <taxon>Dermatophagoidinae</taxon>
        <taxon>Dermatophagoides</taxon>
    </lineage>
</organism>
<evidence type="ECO:0000256" key="1">
    <source>
        <dbReference type="ARBA" id="ARBA00004496"/>
    </source>
</evidence>
<dbReference type="PANTHER" id="PTHR12472">
    <property type="entry name" value="RAB3-GAP REGULATORY DOMAIN"/>
    <property type="match status" value="1"/>
</dbReference>
<accession>A0A9D4SLS4</accession>
<feature type="domain" description="Rab3-GAP regulatory subunit N-terminal" evidence="5">
    <location>
        <begin position="62"/>
        <end position="461"/>
    </location>
</feature>
<keyword evidence="4" id="KW-0963">Cytoplasm</keyword>
<evidence type="ECO:0000256" key="3">
    <source>
        <dbReference type="ARBA" id="ARBA00022468"/>
    </source>
</evidence>
<feature type="domain" description="Rab3GAP regulatory subunit C-terminal" evidence="6">
    <location>
        <begin position="795"/>
        <end position="1209"/>
    </location>
</feature>
<evidence type="ECO:0000259" key="5">
    <source>
        <dbReference type="Pfam" id="PF14655"/>
    </source>
</evidence>
<evidence type="ECO:0000313" key="7">
    <source>
        <dbReference type="EMBL" id="KAH7645805.1"/>
    </source>
</evidence>
<dbReference type="EMBL" id="SDOV01000001">
    <property type="protein sequence ID" value="KAH7645805.1"/>
    <property type="molecule type" value="Genomic_DNA"/>
</dbReference>
<dbReference type="PANTHER" id="PTHR12472:SF0">
    <property type="entry name" value="RAB3 GTPASE-ACTIVATING PROTEIN NON-CATALYTIC SUBUNIT"/>
    <property type="match status" value="1"/>
</dbReference>
<dbReference type="Pfam" id="PF14656">
    <property type="entry name" value="RAB3GAP2_C"/>
    <property type="match status" value="2"/>
</dbReference>
<dbReference type="InterPro" id="IPR026059">
    <property type="entry name" value="Rab3GAP2"/>
</dbReference>